<organism evidence="1 2">
    <name type="scientific">Arctia plantaginis</name>
    <name type="common">Wood tiger moth</name>
    <name type="synonym">Phalaena plantaginis</name>
    <dbReference type="NCBI Taxonomy" id="874455"/>
    <lineage>
        <taxon>Eukaryota</taxon>
        <taxon>Metazoa</taxon>
        <taxon>Ecdysozoa</taxon>
        <taxon>Arthropoda</taxon>
        <taxon>Hexapoda</taxon>
        <taxon>Insecta</taxon>
        <taxon>Pterygota</taxon>
        <taxon>Neoptera</taxon>
        <taxon>Endopterygota</taxon>
        <taxon>Lepidoptera</taxon>
        <taxon>Glossata</taxon>
        <taxon>Ditrysia</taxon>
        <taxon>Noctuoidea</taxon>
        <taxon>Erebidae</taxon>
        <taxon>Arctiinae</taxon>
        <taxon>Arctia</taxon>
    </lineage>
</organism>
<evidence type="ECO:0008006" key="3">
    <source>
        <dbReference type="Google" id="ProtNLM"/>
    </source>
</evidence>
<proteinExistence type="predicted"/>
<dbReference type="OrthoDB" id="7491799at2759"/>
<reference evidence="1 2" key="1">
    <citation type="submission" date="2020-04" db="EMBL/GenBank/DDBJ databases">
        <authorList>
            <person name="Wallbank WR R."/>
            <person name="Pardo Diaz C."/>
            <person name="Kozak K."/>
            <person name="Martin S."/>
            <person name="Jiggins C."/>
            <person name="Moest M."/>
            <person name="Warren A I."/>
            <person name="Byers J.R.P. K."/>
            <person name="Montejo-Kovacevich G."/>
            <person name="Yen C E."/>
        </authorList>
    </citation>
    <scope>NUCLEOTIDE SEQUENCE [LARGE SCALE GENOMIC DNA]</scope>
</reference>
<accession>A0A8S0ZH24</accession>
<gene>
    <name evidence="1" type="ORF">APLA_LOCUS4653</name>
</gene>
<dbReference type="AlphaFoldDB" id="A0A8S0ZH24"/>
<evidence type="ECO:0000313" key="1">
    <source>
        <dbReference type="EMBL" id="CAB3230583.1"/>
    </source>
</evidence>
<evidence type="ECO:0000313" key="2">
    <source>
        <dbReference type="Proteomes" id="UP000494256"/>
    </source>
</evidence>
<dbReference type="EMBL" id="CADEBD010000288">
    <property type="protein sequence ID" value="CAB3230583.1"/>
    <property type="molecule type" value="Genomic_DNA"/>
</dbReference>
<dbReference type="Proteomes" id="UP000494256">
    <property type="component" value="Unassembled WGS sequence"/>
</dbReference>
<sequence length="110" mass="12123">MVSAISNLLTVLFMTTHHVVEILDKGENGVSIFLPLAKAFDALSVPLLKLKLENIVKRSKKLELFQIYLTDRTQSVKIGKHLSGSVPINHGVRQGSILGPTLYTRNSLSI</sequence>
<protein>
    <recommendedName>
        <fullName evidence="3">Reverse transcriptase domain-containing protein</fullName>
    </recommendedName>
</protein>
<name>A0A8S0ZH24_ARCPL</name>
<comment type="caution">
    <text evidence="1">The sequence shown here is derived from an EMBL/GenBank/DDBJ whole genome shotgun (WGS) entry which is preliminary data.</text>
</comment>